<dbReference type="PROSITE" id="PS01280">
    <property type="entry name" value="GIDA_1"/>
    <property type="match status" value="1"/>
</dbReference>
<dbReference type="GO" id="GO:0050660">
    <property type="term" value="F:flavin adenine dinucleotide binding"/>
    <property type="evidence" value="ECO:0007669"/>
    <property type="project" value="UniProtKB-UniRule"/>
</dbReference>
<keyword evidence="5 11" id="KW-0285">Flavoprotein</keyword>
<feature type="binding site" evidence="11">
    <location>
        <position position="132"/>
    </location>
    <ligand>
        <name>FAD</name>
        <dbReference type="ChEBI" id="CHEBI:57692"/>
    </ligand>
</feature>
<dbReference type="Pfam" id="PF01134">
    <property type="entry name" value="GIDA"/>
    <property type="match status" value="1"/>
</dbReference>
<dbReference type="KEGG" id="tpx:Turpa_0876"/>
<dbReference type="STRING" id="869212.Turpa_0876"/>
<feature type="binding site" evidence="11">
    <location>
        <begin position="20"/>
        <end position="25"/>
    </location>
    <ligand>
        <name>FAD</name>
        <dbReference type="ChEBI" id="CHEBI:57692"/>
    </ligand>
</feature>
<dbReference type="PANTHER" id="PTHR11806:SF0">
    <property type="entry name" value="PROTEIN MTO1 HOMOLOG, MITOCHONDRIAL"/>
    <property type="match status" value="1"/>
</dbReference>
<dbReference type="GO" id="GO:0030488">
    <property type="term" value="P:tRNA methylation"/>
    <property type="evidence" value="ECO:0007669"/>
    <property type="project" value="TreeGrafter"/>
</dbReference>
<evidence type="ECO:0000256" key="5">
    <source>
        <dbReference type="ARBA" id="ARBA00022630"/>
    </source>
</evidence>
<dbReference type="InterPro" id="IPR047001">
    <property type="entry name" value="MnmG_C_subdom"/>
</dbReference>
<comment type="similarity">
    <text evidence="3 11">Belongs to the MnmG family.</text>
</comment>
<dbReference type="InterPro" id="IPR049312">
    <property type="entry name" value="GIDA_C_N"/>
</dbReference>
<feature type="binding site" evidence="11">
    <location>
        <begin position="295"/>
        <end position="309"/>
    </location>
    <ligand>
        <name>NAD(+)</name>
        <dbReference type="ChEBI" id="CHEBI:57540"/>
    </ligand>
</feature>
<evidence type="ECO:0000256" key="11">
    <source>
        <dbReference type="HAMAP-Rule" id="MF_00129"/>
    </source>
</evidence>
<dbReference type="Proteomes" id="UP000006048">
    <property type="component" value="Chromosome"/>
</dbReference>
<name>I4B2M0_TURPD</name>
<protein>
    <recommendedName>
        <fullName evidence="4 11">tRNA uridine 5-carboxymethylaminomethyl modification enzyme MnmG</fullName>
    </recommendedName>
    <alternativeName>
        <fullName evidence="10 11">Glucose-inhibited division protein A</fullName>
    </alternativeName>
</protein>
<dbReference type="NCBIfam" id="TIGR00136">
    <property type="entry name" value="mnmG_gidA"/>
    <property type="match status" value="1"/>
</dbReference>
<reference evidence="13 14" key="1">
    <citation type="submission" date="2012-06" db="EMBL/GenBank/DDBJ databases">
        <title>The complete chromosome of genome of Turneriella parva DSM 21527.</title>
        <authorList>
            <consortium name="US DOE Joint Genome Institute (JGI-PGF)"/>
            <person name="Lucas S."/>
            <person name="Han J."/>
            <person name="Lapidus A."/>
            <person name="Bruce D."/>
            <person name="Goodwin L."/>
            <person name="Pitluck S."/>
            <person name="Peters L."/>
            <person name="Kyrpides N."/>
            <person name="Mavromatis K."/>
            <person name="Ivanova N."/>
            <person name="Mikhailova N."/>
            <person name="Chertkov O."/>
            <person name="Detter J.C."/>
            <person name="Tapia R."/>
            <person name="Han C."/>
            <person name="Land M."/>
            <person name="Hauser L."/>
            <person name="Markowitz V."/>
            <person name="Cheng J.-F."/>
            <person name="Hugenholtz P."/>
            <person name="Woyke T."/>
            <person name="Wu D."/>
            <person name="Gronow S."/>
            <person name="Wellnitz S."/>
            <person name="Brambilla E."/>
            <person name="Klenk H.-P."/>
            <person name="Eisen J.A."/>
        </authorList>
    </citation>
    <scope>NUCLEOTIDE SEQUENCE [LARGE SCALE GENOMIC DNA]</scope>
    <source>
        <strain evidence="14">ATCC BAA-1111 / DSM 21527 / NCTC 11395 / H</strain>
    </source>
</reference>
<dbReference type="AlphaFoldDB" id="I4B2M0"/>
<dbReference type="InterPro" id="IPR036188">
    <property type="entry name" value="FAD/NAD-bd_sf"/>
</dbReference>
<dbReference type="GO" id="GO:0005829">
    <property type="term" value="C:cytosol"/>
    <property type="evidence" value="ECO:0007669"/>
    <property type="project" value="TreeGrafter"/>
</dbReference>
<dbReference type="Gene3D" id="1.10.150.570">
    <property type="entry name" value="GidA associated domain, C-terminal subdomain"/>
    <property type="match status" value="1"/>
</dbReference>
<dbReference type="Pfam" id="PF21680">
    <property type="entry name" value="GIDA_C_1st"/>
    <property type="match status" value="1"/>
</dbReference>
<evidence type="ECO:0000256" key="9">
    <source>
        <dbReference type="ARBA" id="ARBA00025948"/>
    </source>
</evidence>
<feature type="binding site" evidence="11">
    <location>
        <position position="199"/>
    </location>
    <ligand>
        <name>FAD</name>
        <dbReference type="ChEBI" id="CHEBI:57692"/>
    </ligand>
</feature>
<evidence type="ECO:0000256" key="6">
    <source>
        <dbReference type="ARBA" id="ARBA00022694"/>
    </source>
</evidence>
<comment type="subcellular location">
    <subcellularLocation>
        <location evidence="11">Cytoplasm</location>
    </subcellularLocation>
</comment>
<proteinExistence type="inferred from homology"/>
<dbReference type="FunFam" id="3.50.50.60:FF:000082">
    <property type="entry name" value="protein MTO1 homolog, mitochondrial isoform X1"/>
    <property type="match status" value="1"/>
</dbReference>
<dbReference type="InterPro" id="IPR004416">
    <property type="entry name" value="MnmG"/>
</dbReference>
<evidence type="ECO:0000256" key="3">
    <source>
        <dbReference type="ARBA" id="ARBA00007653"/>
    </source>
</evidence>
<keyword evidence="7 11" id="KW-0274">FAD</keyword>
<dbReference type="SUPFAM" id="SSF51905">
    <property type="entry name" value="FAD/NAD(P)-binding domain"/>
    <property type="match status" value="1"/>
</dbReference>
<dbReference type="FunFam" id="1.10.150.570:FF:000001">
    <property type="entry name" value="tRNA uridine 5-carboxymethylaminomethyl modification enzyme MnmG"/>
    <property type="match status" value="1"/>
</dbReference>
<evidence type="ECO:0000256" key="4">
    <source>
        <dbReference type="ARBA" id="ARBA00020461"/>
    </source>
</evidence>
<dbReference type="PATRIC" id="fig|869212.3.peg.848"/>
<dbReference type="HOGENOM" id="CLU_007831_2_2_12"/>
<dbReference type="InterPro" id="IPR040131">
    <property type="entry name" value="MnmG_N"/>
</dbReference>
<keyword evidence="8 11" id="KW-0520">NAD</keyword>
<evidence type="ECO:0000256" key="2">
    <source>
        <dbReference type="ARBA" id="ARBA00003717"/>
    </source>
</evidence>
<dbReference type="Pfam" id="PF13932">
    <property type="entry name" value="SAM_GIDA_C"/>
    <property type="match status" value="1"/>
</dbReference>
<comment type="cofactor">
    <cofactor evidence="1 11">
        <name>FAD</name>
        <dbReference type="ChEBI" id="CHEBI:57692"/>
    </cofactor>
</comment>
<dbReference type="FunFam" id="3.50.50.60:FF:000002">
    <property type="entry name" value="tRNA uridine 5-carboxymethylaminomethyl modification enzyme MnmG"/>
    <property type="match status" value="1"/>
</dbReference>
<dbReference type="EMBL" id="CP002959">
    <property type="protein sequence ID" value="AFM11527.1"/>
    <property type="molecule type" value="Genomic_DNA"/>
</dbReference>
<keyword evidence="6 11" id="KW-0819">tRNA processing</keyword>
<dbReference type="OrthoDB" id="9815560at2"/>
<evidence type="ECO:0000259" key="12">
    <source>
        <dbReference type="SMART" id="SM01228"/>
    </source>
</evidence>
<dbReference type="RefSeq" id="WP_014802045.1">
    <property type="nucleotide sequence ID" value="NC_018020.1"/>
</dbReference>
<accession>I4B2M0</accession>
<evidence type="ECO:0000256" key="1">
    <source>
        <dbReference type="ARBA" id="ARBA00001974"/>
    </source>
</evidence>
<organism evidence="13 14">
    <name type="scientific">Turneriella parva (strain ATCC BAA-1111 / DSM 21527 / NCTC 11395 / H)</name>
    <name type="common">Leptospira parva</name>
    <dbReference type="NCBI Taxonomy" id="869212"/>
    <lineage>
        <taxon>Bacteria</taxon>
        <taxon>Pseudomonadati</taxon>
        <taxon>Spirochaetota</taxon>
        <taxon>Spirochaetia</taxon>
        <taxon>Leptospirales</taxon>
        <taxon>Leptospiraceae</taxon>
        <taxon>Turneriella</taxon>
    </lineage>
</organism>
<evidence type="ECO:0000256" key="8">
    <source>
        <dbReference type="ARBA" id="ARBA00023027"/>
    </source>
</evidence>
<dbReference type="InterPro" id="IPR020595">
    <property type="entry name" value="MnmG-rel_CS"/>
</dbReference>
<feature type="domain" description="tRNA uridine 5-carboxymethylaminomethyl modification enzyme C-terminal subdomain" evidence="12">
    <location>
        <begin position="571"/>
        <end position="642"/>
    </location>
</feature>
<gene>
    <name evidence="11" type="primary">mnmG</name>
    <name evidence="11" type="synonym">gidA</name>
    <name evidence="13" type="ordered locus">Turpa_0876</name>
</gene>
<evidence type="ECO:0000256" key="10">
    <source>
        <dbReference type="ARBA" id="ARBA00031800"/>
    </source>
</evidence>
<dbReference type="HAMAP" id="MF_00129">
    <property type="entry name" value="MnmG_GidA"/>
    <property type="match status" value="1"/>
</dbReference>
<keyword evidence="11" id="KW-0963">Cytoplasm</keyword>
<dbReference type="SMART" id="SM01228">
    <property type="entry name" value="GIDA_assoc_3"/>
    <property type="match status" value="1"/>
</dbReference>
<dbReference type="InterPro" id="IPR026904">
    <property type="entry name" value="MnmG_C"/>
</dbReference>
<sequence>MHVTDEHFRYPRQYDAIVVGAGHAGCDAAHICAKAGLKTLLVTMSLDTIGQMSCNPSIGGVAKGHMVREVDALGGLMGVATDRTGIHYKMLNRSKGPAVWGPRAQADKKLYQNEVKFILESTPNLDILQDSVADLLIDQTPTLRQAQGDGGKRVLGIITQRKLEILAPAVVITTGTFLRGLIHVGDFQTQAGRYGDKSSQELSPSLTRIGFELGRLKTGTPPRVHGDTIDYSVMQIQEPDAEPQPFSFSFEYAKEKLWQKQIDCHLTYTSAETHNIIRGALDRSPLYSGKIKSVGPRYCPSIEDKVVRFAEKERHQIFLEKEGLRTHEVYVNGISTSLPEDVQWNIVRSIKGLENARIMRPGYAVEYDFIQPTELYPTLETKKVRGLYLAGQINGTTGYEEAAAQGLVAGYNIIYRAQGRGEFILKRDEAYIGVLIDDLVNKGVDEPYRMFTSRAEHRLTLRQDNADFRLMKYAAELGIDGGLMTQCTEKYERYASYKKAIAAKKLSTHLIEKLATQEMSVQKGLTYEAVLRRPQLTEEAIRLIFADLSQTPGGGLGQISREEEFKIAMEVKYDGYNERESNRIERRLGSEDRPIPEDFDYDQLDSIKFEARAKLKKIRPRTVGQAARISGVDPSDIDILLIVLESQRRAKAG</sequence>
<feature type="binding site" evidence="11">
    <location>
        <position position="392"/>
    </location>
    <ligand>
        <name>FAD</name>
        <dbReference type="ChEBI" id="CHEBI:57692"/>
    </ligand>
</feature>
<dbReference type="InterPro" id="IPR002218">
    <property type="entry name" value="MnmG-rel"/>
</dbReference>
<dbReference type="Gene3D" id="3.50.50.60">
    <property type="entry name" value="FAD/NAD(P)-binding domain"/>
    <property type="match status" value="2"/>
</dbReference>
<evidence type="ECO:0000313" key="14">
    <source>
        <dbReference type="Proteomes" id="UP000006048"/>
    </source>
</evidence>
<evidence type="ECO:0000313" key="13">
    <source>
        <dbReference type="EMBL" id="AFM11527.1"/>
    </source>
</evidence>
<dbReference type="InterPro" id="IPR044920">
    <property type="entry name" value="MnmG_C_subdom_sf"/>
</dbReference>
<comment type="subunit">
    <text evidence="9 11">Homodimer. Heterotetramer of two MnmE and two MnmG subunits.</text>
</comment>
<dbReference type="GO" id="GO:0002098">
    <property type="term" value="P:tRNA wobble uridine modification"/>
    <property type="evidence" value="ECO:0007669"/>
    <property type="project" value="InterPro"/>
</dbReference>
<dbReference type="PANTHER" id="PTHR11806">
    <property type="entry name" value="GLUCOSE INHIBITED DIVISION PROTEIN A"/>
    <property type="match status" value="1"/>
</dbReference>
<keyword evidence="14" id="KW-1185">Reference proteome</keyword>
<comment type="function">
    <text evidence="2 11">NAD-binding protein involved in the addition of a carboxymethylaminomethyl (cmnm) group at the wobble position (U34) of certain tRNAs, forming tRNA-cmnm(5)s(2)U34.</text>
</comment>
<evidence type="ECO:0000256" key="7">
    <source>
        <dbReference type="ARBA" id="ARBA00022827"/>
    </source>
</evidence>